<dbReference type="EMBL" id="JAVVDO010000006">
    <property type="protein sequence ID" value="MDT8330494.1"/>
    <property type="molecule type" value="Genomic_DNA"/>
</dbReference>
<comment type="caution">
    <text evidence="2">The sequence shown here is derived from an EMBL/GenBank/DDBJ whole genome shotgun (WGS) entry which is preliminary data.</text>
</comment>
<protein>
    <submittedName>
        <fullName evidence="2">Uncharacterized protein</fullName>
    </submittedName>
</protein>
<evidence type="ECO:0000313" key="2">
    <source>
        <dbReference type="EMBL" id="MDT8330494.1"/>
    </source>
</evidence>
<feature type="region of interest" description="Disordered" evidence="1">
    <location>
        <begin position="1"/>
        <end position="36"/>
    </location>
</feature>
<feature type="compositionally biased region" description="Pro residues" evidence="1">
    <location>
        <begin position="169"/>
        <end position="186"/>
    </location>
</feature>
<dbReference type="Proteomes" id="UP001258945">
    <property type="component" value="Unassembled WGS sequence"/>
</dbReference>
<feature type="region of interest" description="Disordered" evidence="1">
    <location>
        <begin position="92"/>
        <end position="208"/>
    </location>
</feature>
<dbReference type="RefSeq" id="WP_314280869.1">
    <property type="nucleotide sequence ID" value="NZ_JAVVDO010000006.1"/>
</dbReference>
<organism evidence="2 3">
    <name type="scientific">Roseomonas gilardii</name>
    <dbReference type="NCBI Taxonomy" id="257708"/>
    <lineage>
        <taxon>Bacteria</taxon>
        <taxon>Pseudomonadati</taxon>
        <taxon>Pseudomonadota</taxon>
        <taxon>Alphaproteobacteria</taxon>
        <taxon>Acetobacterales</taxon>
        <taxon>Roseomonadaceae</taxon>
        <taxon>Roseomonas</taxon>
    </lineage>
</organism>
<name>A0ABU3MDI7_9PROT</name>
<sequence length="238" mass="25794">MAKHAHTTGAPRRRQSAAGADLFPQTGENPLSPTEAGIPALPARRLRTAFYAAGHLLPIDFADRVALLERRERILDLAEALLDLADAMDTPLEDREPEPVEAEDDEATQQPVTLAPDWLRTKNGRRTEKVSHGATPRHRRQVGSDGARPFRAGKDADLAPFHAFRAPGEPLPSRPAEMPVPLPANCPPGFDSDGNPTEPKRRSSQFENSSLATGLRNACLAGTGFWVLVGLAGWRLLA</sequence>
<accession>A0ABU3MDI7</accession>
<evidence type="ECO:0000256" key="1">
    <source>
        <dbReference type="SAM" id="MobiDB-lite"/>
    </source>
</evidence>
<feature type="compositionally biased region" description="Basic residues" evidence="1">
    <location>
        <begin position="1"/>
        <end position="15"/>
    </location>
</feature>
<keyword evidence="3" id="KW-1185">Reference proteome</keyword>
<reference evidence="2 3" key="1">
    <citation type="journal article" date="2019" name="Microb. Pathog.">
        <title>Comparison of VITEK 2, MALDI-TOF MS, 16S rRNA gene sequencing, and whole-genome sequencing for identification of Roseomonas mucosa.</title>
        <authorList>
            <person name="Rudolph W.W."/>
            <person name="Gunzer F."/>
            <person name="Trauth M."/>
            <person name="Bunk B."/>
            <person name="Bigge R."/>
            <person name="Schrottner P."/>
        </authorList>
    </citation>
    <scope>NUCLEOTIDE SEQUENCE [LARGE SCALE GENOMIC DNA]</scope>
    <source>
        <strain evidence="2 3">DSM 103800</strain>
    </source>
</reference>
<evidence type="ECO:0000313" key="3">
    <source>
        <dbReference type="Proteomes" id="UP001258945"/>
    </source>
</evidence>
<proteinExistence type="predicted"/>
<gene>
    <name evidence="2" type="ORF">RQ831_05465</name>
</gene>